<feature type="region of interest" description="Disordered" evidence="1">
    <location>
        <begin position="107"/>
        <end position="130"/>
    </location>
</feature>
<dbReference type="RefSeq" id="WP_377008082.1">
    <property type="nucleotide sequence ID" value="NZ_JBHSLV010000019.1"/>
</dbReference>
<reference evidence="3" key="1">
    <citation type="journal article" date="2019" name="Int. J. Syst. Evol. Microbiol.">
        <title>The Global Catalogue of Microorganisms (GCM) 10K type strain sequencing project: providing services to taxonomists for standard genome sequencing and annotation.</title>
        <authorList>
            <consortium name="The Broad Institute Genomics Platform"/>
            <consortium name="The Broad Institute Genome Sequencing Center for Infectious Disease"/>
            <person name="Wu L."/>
            <person name="Ma J."/>
        </authorList>
    </citation>
    <scope>NUCLEOTIDE SEQUENCE [LARGE SCALE GENOMIC DNA]</scope>
    <source>
        <strain evidence="3">CGMCC 1.16326</strain>
    </source>
</reference>
<comment type="caution">
    <text evidence="2">The sequence shown here is derived from an EMBL/GenBank/DDBJ whole genome shotgun (WGS) entry which is preliminary data.</text>
</comment>
<dbReference type="Proteomes" id="UP001596104">
    <property type="component" value="Unassembled WGS sequence"/>
</dbReference>
<evidence type="ECO:0008006" key="4">
    <source>
        <dbReference type="Google" id="ProtNLM"/>
    </source>
</evidence>
<protein>
    <recommendedName>
        <fullName evidence="4">Homeodomain-like domain-containing protein</fullName>
    </recommendedName>
</protein>
<keyword evidence="3" id="KW-1185">Reference proteome</keyword>
<name>A0ABW0HAI9_9HYPH</name>
<evidence type="ECO:0000313" key="2">
    <source>
        <dbReference type="EMBL" id="MFC5393134.1"/>
    </source>
</evidence>
<proteinExistence type="predicted"/>
<accession>A0ABW0HAI9</accession>
<evidence type="ECO:0000313" key="3">
    <source>
        <dbReference type="Proteomes" id="UP001596104"/>
    </source>
</evidence>
<evidence type="ECO:0000256" key="1">
    <source>
        <dbReference type="SAM" id="MobiDB-lite"/>
    </source>
</evidence>
<organism evidence="2 3">
    <name type="scientific">Bosea vestrisii</name>
    <dbReference type="NCBI Taxonomy" id="151416"/>
    <lineage>
        <taxon>Bacteria</taxon>
        <taxon>Pseudomonadati</taxon>
        <taxon>Pseudomonadota</taxon>
        <taxon>Alphaproteobacteria</taxon>
        <taxon>Hyphomicrobiales</taxon>
        <taxon>Boseaceae</taxon>
        <taxon>Bosea</taxon>
    </lineage>
</organism>
<dbReference type="EMBL" id="JBHSLV010000019">
    <property type="protein sequence ID" value="MFC5393134.1"/>
    <property type="molecule type" value="Genomic_DNA"/>
</dbReference>
<sequence>MTTLPPPTDEIARLVELIGPEAALRLVEARGGARVYVCDPAAGGAIVDIIGVDATAALHARYGADTIKVPIARPWRVLCYLAMGMSQEAAALKAGCSRNSVQRALDKFGHPDGRAGRPATSQLDMFDKTG</sequence>
<gene>
    <name evidence="2" type="ORF">ACFPPC_10865</name>
</gene>